<accession>A0A3Q9IXS0</accession>
<organism evidence="1 2">
    <name type="scientific">Microbacterium lemovicicum</name>
    <dbReference type="NCBI Taxonomy" id="1072463"/>
    <lineage>
        <taxon>Bacteria</taxon>
        <taxon>Bacillati</taxon>
        <taxon>Actinomycetota</taxon>
        <taxon>Actinomycetes</taxon>
        <taxon>Micrococcales</taxon>
        <taxon>Microbacteriaceae</taxon>
        <taxon>Microbacterium</taxon>
    </lineage>
</organism>
<proteinExistence type="predicted"/>
<sequence>MEGFACTITDVWEVECQWGTTYRKYTGDTLVWERHISAYALMNLQQTSHKVYMRFTNDDGISMDTSGNVILQRQQGITLPTFENSTDFDFGPGTQTSGTEWVDRTTTDEGKYSVIFNLEWVYDNAENMAIPIVGDPTSPRFQCYASSAQTNCEYPNGQEAGVF</sequence>
<evidence type="ECO:0000313" key="1">
    <source>
        <dbReference type="EMBL" id="AZS36710.1"/>
    </source>
</evidence>
<keyword evidence="2" id="KW-1185">Reference proteome</keyword>
<gene>
    <name evidence="1" type="ORF">CVS47_01318</name>
</gene>
<dbReference type="Proteomes" id="UP000276888">
    <property type="component" value="Chromosome"/>
</dbReference>
<evidence type="ECO:0000313" key="2">
    <source>
        <dbReference type="Proteomes" id="UP000276888"/>
    </source>
</evidence>
<dbReference type="AlphaFoldDB" id="A0A3Q9IXS0"/>
<protein>
    <submittedName>
        <fullName evidence="1">Uncharacterized protein</fullName>
    </submittedName>
</protein>
<name>A0A3Q9IXS0_9MICO</name>
<dbReference type="EMBL" id="CP031423">
    <property type="protein sequence ID" value="AZS36710.1"/>
    <property type="molecule type" value="Genomic_DNA"/>
</dbReference>
<reference evidence="1 2" key="1">
    <citation type="submission" date="2018-08" db="EMBL/GenBank/DDBJ databases">
        <title>Microbacterium lemovicicum sp. nov., a bacterium isolated from a natural uranium-rich soil.</title>
        <authorList>
            <person name="ORTET P."/>
        </authorList>
    </citation>
    <scope>NUCLEOTIDE SEQUENCE [LARGE SCALE GENOMIC DNA]</scope>
    <source>
        <strain evidence="1 2">Viu22</strain>
    </source>
</reference>
<dbReference type="KEGG" id="mlv:CVS47_01318"/>